<protein>
    <submittedName>
        <fullName evidence="2">Polycystin cation channel protein</fullName>
    </submittedName>
</protein>
<proteinExistence type="predicted"/>
<accession>A0A2C6K4T1</accession>
<dbReference type="EMBL" id="MIGC01005407">
    <property type="protein sequence ID" value="PHJ16970.1"/>
    <property type="molecule type" value="Genomic_DNA"/>
</dbReference>
<comment type="caution">
    <text evidence="2">The sequence shown here is derived from an EMBL/GenBank/DDBJ whole genome shotgun (WGS) entry which is preliminary data.</text>
</comment>
<keyword evidence="3" id="KW-1185">Reference proteome</keyword>
<feature type="region of interest" description="Disordered" evidence="1">
    <location>
        <begin position="126"/>
        <end position="146"/>
    </location>
</feature>
<gene>
    <name evidence="2" type="ORF">CSUI_009213</name>
</gene>
<dbReference type="AlphaFoldDB" id="A0A2C6K4T1"/>
<feature type="compositionally biased region" description="Basic residues" evidence="1">
    <location>
        <begin position="126"/>
        <end position="136"/>
    </location>
</feature>
<evidence type="ECO:0000313" key="2">
    <source>
        <dbReference type="EMBL" id="PHJ16970.1"/>
    </source>
</evidence>
<evidence type="ECO:0000256" key="1">
    <source>
        <dbReference type="SAM" id="MobiDB-lite"/>
    </source>
</evidence>
<evidence type="ECO:0000313" key="3">
    <source>
        <dbReference type="Proteomes" id="UP000221165"/>
    </source>
</evidence>
<organism evidence="2 3">
    <name type="scientific">Cystoisospora suis</name>
    <dbReference type="NCBI Taxonomy" id="483139"/>
    <lineage>
        <taxon>Eukaryota</taxon>
        <taxon>Sar</taxon>
        <taxon>Alveolata</taxon>
        <taxon>Apicomplexa</taxon>
        <taxon>Conoidasida</taxon>
        <taxon>Coccidia</taxon>
        <taxon>Eucoccidiorida</taxon>
        <taxon>Eimeriorina</taxon>
        <taxon>Sarcocystidae</taxon>
        <taxon>Cystoisospora</taxon>
    </lineage>
</organism>
<reference evidence="2 3" key="1">
    <citation type="journal article" date="2017" name="Int. J. Parasitol.">
        <title>The genome of the protozoan parasite Cystoisospora suis and a reverse vaccinology approach to identify vaccine candidates.</title>
        <authorList>
            <person name="Palmieri N."/>
            <person name="Shrestha A."/>
            <person name="Ruttkowski B."/>
            <person name="Beck T."/>
            <person name="Vogl C."/>
            <person name="Tomley F."/>
            <person name="Blake D.P."/>
            <person name="Joachim A."/>
        </authorList>
    </citation>
    <scope>NUCLEOTIDE SEQUENCE [LARGE SCALE GENOMIC DNA]</scope>
    <source>
        <strain evidence="2 3">Wien I</strain>
    </source>
</reference>
<dbReference type="OrthoDB" id="332946at2759"/>
<name>A0A2C6K4T1_9APIC</name>
<dbReference type="RefSeq" id="XP_067918695.1">
    <property type="nucleotide sequence ID" value="XM_068069329.1"/>
</dbReference>
<dbReference type="VEuPathDB" id="ToxoDB:CSUI_009213"/>
<dbReference type="Proteomes" id="UP000221165">
    <property type="component" value="Unassembled WGS sequence"/>
</dbReference>
<dbReference type="GeneID" id="94432540"/>
<sequence>MQKTLVDQYGVEPRRRMALEVNDSVILHWKAFVKALQMSIREANEAGVGASVDKTSASLRDRFFDEFRSLPVLAKLPSTAQDRAERALLGTQLVRIQQYLTDIEFLRAKQFLILYDLQILGNNHTRERRRRKRKRFREKDRRGKSAGRAIIAMT</sequence>